<dbReference type="GO" id="GO:0051059">
    <property type="term" value="F:NF-kappaB binding"/>
    <property type="evidence" value="ECO:0007669"/>
    <property type="project" value="TreeGrafter"/>
</dbReference>
<evidence type="ECO:0000313" key="16">
    <source>
        <dbReference type="RefSeq" id="XP_007530303.1"/>
    </source>
</evidence>
<dbReference type="GO" id="GO:0034142">
    <property type="term" value="P:toll-like receptor 4 signaling pathway"/>
    <property type="evidence" value="ECO:0007669"/>
    <property type="project" value="TreeGrafter"/>
</dbReference>
<keyword evidence="9" id="KW-0539">Nucleus</keyword>
<keyword evidence="7" id="KW-0832">Ubl conjugation</keyword>
<reference evidence="16" key="1">
    <citation type="submission" date="2025-08" db="UniProtKB">
        <authorList>
            <consortium name="RefSeq"/>
        </authorList>
    </citation>
    <scope>IDENTIFICATION</scope>
</reference>
<dbReference type="STRING" id="9365.ENSEEUP00000001369"/>
<comment type="function">
    <text evidence="13">Inhibits the activity of dimeric NF-kappa-B/REL complexes by trapping REL (RELA/p65 and NFKB1/p50) dimers in the cytoplasm by masking their nuclear localization signals. On cellular stimulation by immune and pro-inflammatory responses, becomes phosphorylated promoting ubiquitination and degradation, enabling the dimeric RELA to translocate to the nucleus and activate transcription.</text>
</comment>
<dbReference type="PROSITE" id="PS50297">
    <property type="entry name" value="ANK_REP_REGION"/>
    <property type="match status" value="3"/>
</dbReference>
<dbReference type="AlphaFoldDB" id="A0A1S3A6S9"/>
<feature type="repeat" description="ANK" evidence="14">
    <location>
        <begin position="106"/>
        <end position="138"/>
    </location>
</feature>
<dbReference type="Pfam" id="PF12796">
    <property type="entry name" value="Ank_2"/>
    <property type="match status" value="2"/>
</dbReference>
<evidence type="ECO:0000256" key="12">
    <source>
        <dbReference type="ARBA" id="ARBA00041987"/>
    </source>
</evidence>
<dbReference type="PANTHER" id="PTHR46680:SF1">
    <property type="entry name" value="NF-KAPPA-B INHIBITOR ALPHA"/>
    <property type="match status" value="1"/>
</dbReference>
<keyword evidence="4" id="KW-1017">Isopeptide bond</keyword>
<dbReference type="SMART" id="SM00248">
    <property type="entry name" value="ANK"/>
    <property type="match status" value="5"/>
</dbReference>
<comment type="subcellular location">
    <subcellularLocation>
        <location evidence="2">Cytoplasm</location>
    </subcellularLocation>
    <subcellularLocation>
        <location evidence="1">Nucleus</location>
    </subcellularLocation>
</comment>
<evidence type="ECO:0000256" key="13">
    <source>
        <dbReference type="ARBA" id="ARBA00045368"/>
    </source>
</evidence>
<dbReference type="PANTHER" id="PTHR46680">
    <property type="entry name" value="NF-KAPPA-B INHIBITOR ALPHA"/>
    <property type="match status" value="1"/>
</dbReference>
<dbReference type="InParanoid" id="A0A1S3A6S9"/>
<dbReference type="GeneID" id="103119910"/>
<feature type="repeat" description="ANK" evidence="14">
    <location>
        <begin position="178"/>
        <end position="210"/>
    </location>
</feature>
<comment type="similarity">
    <text evidence="10">Belongs to the NF-kappa-B inhibitor family.</text>
</comment>
<gene>
    <name evidence="16" type="primary">NFKBIA</name>
</gene>
<keyword evidence="15" id="KW-1185">Reference proteome</keyword>
<dbReference type="OrthoDB" id="20727at2759"/>
<keyword evidence="3" id="KW-0963">Cytoplasm</keyword>
<evidence type="ECO:0000256" key="3">
    <source>
        <dbReference type="ARBA" id="ARBA00022490"/>
    </source>
</evidence>
<evidence type="ECO:0000256" key="6">
    <source>
        <dbReference type="ARBA" id="ARBA00022737"/>
    </source>
</evidence>
<dbReference type="PRINTS" id="PR01415">
    <property type="entry name" value="ANKYRIN"/>
</dbReference>
<dbReference type="RefSeq" id="XP_007530303.1">
    <property type="nucleotide sequence ID" value="XM_007530241.3"/>
</dbReference>
<keyword evidence="6" id="KW-0677">Repeat</keyword>
<dbReference type="InterPro" id="IPR036770">
    <property type="entry name" value="Ankyrin_rpt-contain_sf"/>
</dbReference>
<dbReference type="FunFam" id="1.25.40.20:FF:000124">
    <property type="entry name" value="NF-kappa-B inhibitor alpha isoform X2"/>
    <property type="match status" value="1"/>
</dbReference>
<evidence type="ECO:0000313" key="15">
    <source>
        <dbReference type="Proteomes" id="UP001652624"/>
    </source>
</evidence>
<evidence type="ECO:0000256" key="1">
    <source>
        <dbReference type="ARBA" id="ARBA00004123"/>
    </source>
</evidence>
<sequence length="310" mass="34656">MFQPAEHAPEWAMEGLKKERLLEDRHDSGLDSMKDEDYEQMVKELQTIRLEQQEASHCAEPWKLQLTDDGDSFLHLAIIHEEKALTMEMVRQVKGDLAFINFQNNLQQTPLHLAVITNQPEIAQALLEAGCDPELRDFRGNTPLHLACEQGCLASVGVLTQSRGTHHLHSILQATNYNGHTCLHLASIHGYLGIVELLVSLGADVNAQEPCNGRTALHLAVDLQNSDLVSLLLKCGADVNRVTYQGYSPYQLTWGRPSTRIQQQLGQLTLENLQRLPESEDEGSCDTESELTEDELPYDDCVLGGQRLTL</sequence>
<dbReference type="InterPro" id="IPR051070">
    <property type="entry name" value="NF-kappa-B_inhibitor"/>
</dbReference>
<proteinExistence type="inferred from homology"/>
<dbReference type="Gene3D" id="1.25.40.20">
    <property type="entry name" value="Ankyrin repeat-containing domain"/>
    <property type="match status" value="1"/>
</dbReference>
<evidence type="ECO:0000256" key="8">
    <source>
        <dbReference type="ARBA" id="ARBA00023043"/>
    </source>
</evidence>
<feature type="repeat" description="ANK" evidence="14">
    <location>
        <begin position="212"/>
        <end position="244"/>
    </location>
</feature>
<dbReference type="InterPro" id="IPR002110">
    <property type="entry name" value="Ankyrin_rpt"/>
</dbReference>
<name>A0A1S3A6S9_ERIEU</name>
<evidence type="ECO:0000256" key="10">
    <source>
        <dbReference type="ARBA" id="ARBA00038439"/>
    </source>
</evidence>
<accession>A0A1S3A6S9</accession>
<dbReference type="GO" id="GO:0071356">
    <property type="term" value="P:cellular response to tumor necrosis factor"/>
    <property type="evidence" value="ECO:0007669"/>
    <property type="project" value="TreeGrafter"/>
</dbReference>
<dbReference type="GO" id="GO:0005829">
    <property type="term" value="C:cytosol"/>
    <property type="evidence" value="ECO:0007669"/>
    <property type="project" value="UniProtKB-ARBA"/>
</dbReference>
<dbReference type="PROSITE" id="PS50088">
    <property type="entry name" value="ANK_REPEAT"/>
    <property type="match status" value="3"/>
</dbReference>
<keyword evidence="5" id="KW-0597">Phosphoprotein</keyword>
<evidence type="ECO:0000256" key="14">
    <source>
        <dbReference type="PROSITE-ProRule" id="PRU00023"/>
    </source>
</evidence>
<evidence type="ECO:0000256" key="7">
    <source>
        <dbReference type="ARBA" id="ARBA00022843"/>
    </source>
</evidence>
<dbReference type="Proteomes" id="UP001652624">
    <property type="component" value="Chromosome 16"/>
</dbReference>
<evidence type="ECO:0000256" key="5">
    <source>
        <dbReference type="ARBA" id="ARBA00022553"/>
    </source>
</evidence>
<evidence type="ECO:0000256" key="9">
    <source>
        <dbReference type="ARBA" id="ARBA00023242"/>
    </source>
</evidence>
<keyword evidence="8 14" id="KW-0040">ANK repeat</keyword>
<dbReference type="FunCoup" id="A0A1S3A6S9">
    <property type="interactions" value="588"/>
</dbReference>
<evidence type="ECO:0000256" key="11">
    <source>
        <dbReference type="ARBA" id="ARBA00041123"/>
    </source>
</evidence>
<dbReference type="SUPFAM" id="SSF48403">
    <property type="entry name" value="Ankyrin repeat"/>
    <property type="match status" value="1"/>
</dbReference>
<dbReference type="eggNOG" id="KOG0504">
    <property type="taxonomic scope" value="Eukaryota"/>
</dbReference>
<evidence type="ECO:0000256" key="2">
    <source>
        <dbReference type="ARBA" id="ARBA00004496"/>
    </source>
</evidence>
<evidence type="ECO:0000256" key="4">
    <source>
        <dbReference type="ARBA" id="ARBA00022499"/>
    </source>
</evidence>
<dbReference type="GO" id="GO:0005634">
    <property type="term" value="C:nucleus"/>
    <property type="evidence" value="ECO:0007669"/>
    <property type="project" value="UniProtKB-SubCell"/>
</dbReference>
<protein>
    <recommendedName>
        <fullName evidence="11">NF-kappa-B inhibitor alpha</fullName>
    </recommendedName>
    <alternativeName>
        <fullName evidence="12">I-kappa-B-alpha</fullName>
    </alternativeName>
</protein>
<organism evidence="15 16">
    <name type="scientific">Erinaceus europaeus</name>
    <name type="common">Western European hedgehog</name>
    <dbReference type="NCBI Taxonomy" id="9365"/>
    <lineage>
        <taxon>Eukaryota</taxon>
        <taxon>Metazoa</taxon>
        <taxon>Chordata</taxon>
        <taxon>Craniata</taxon>
        <taxon>Vertebrata</taxon>
        <taxon>Euteleostomi</taxon>
        <taxon>Mammalia</taxon>
        <taxon>Eutheria</taxon>
        <taxon>Laurasiatheria</taxon>
        <taxon>Eulipotyphla</taxon>
        <taxon>Erinaceidae</taxon>
        <taxon>Erinaceinae</taxon>
        <taxon>Erinaceus</taxon>
    </lineage>
</organism>
<dbReference type="CTD" id="4792"/>